<evidence type="ECO:0000259" key="1">
    <source>
        <dbReference type="Pfam" id="PF12652"/>
    </source>
</evidence>
<reference evidence="2" key="2">
    <citation type="journal article" date="2021" name="PeerJ">
        <title>Extensive microbial diversity within the chicken gut microbiome revealed by metagenomics and culture.</title>
        <authorList>
            <person name="Gilroy R."/>
            <person name="Ravi A."/>
            <person name="Getino M."/>
            <person name="Pursley I."/>
            <person name="Horton D.L."/>
            <person name="Alikhan N.F."/>
            <person name="Baker D."/>
            <person name="Gharbi K."/>
            <person name="Hall N."/>
            <person name="Watson M."/>
            <person name="Adriaenssens E.M."/>
            <person name="Foster-Nyarko E."/>
            <person name="Jarju S."/>
            <person name="Secka A."/>
            <person name="Antonio M."/>
            <person name="Oren A."/>
            <person name="Chaudhuri R.R."/>
            <person name="La Ragione R."/>
            <person name="Hildebrand F."/>
            <person name="Pallen M.J."/>
        </authorList>
    </citation>
    <scope>NUCLEOTIDE SEQUENCE</scope>
    <source>
        <strain evidence="2">CHK197-8231</strain>
    </source>
</reference>
<comment type="caution">
    <text evidence="2">The sequence shown here is derived from an EMBL/GenBank/DDBJ whole genome shotgun (WGS) entry which is preliminary data.</text>
</comment>
<accession>A0A9D1HV90</accession>
<keyword evidence="2" id="KW-0946">Virion</keyword>
<reference evidence="2" key="1">
    <citation type="submission" date="2020-10" db="EMBL/GenBank/DDBJ databases">
        <authorList>
            <person name="Gilroy R."/>
        </authorList>
    </citation>
    <scope>NUCLEOTIDE SEQUENCE</scope>
    <source>
        <strain evidence="2">CHK197-8231</strain>
    </source>
</reference>
<evidence type="ECO:0000313" key="2">
    <source>
        <dbReference type="EMBL" id="HIU21970.1"/>
    </source>
</evidence>
<dbReference type="AlphaFoldDB" id="A0A9D1HV90"/>
<dbReference type="Pfam" id="PF12652">
    <property type="entry name" value="CotJB"/>
    <property type="match status" value="1"/>
</dbReference>
<dbReference type="EMBL" id="DVML01000002">
    <property type="protein sequence ID" value="HIU21970.1"/>
    <property type="molecule type" value="Genomic_DNA"/>
</dbReference>
<feature type="domain" description="Protein CotJB" evidence="1">
    <location>
        <begin position="76"/>
        <end position="151"/>
    </location>
</feature>
<organism evidence="2 3">
    <name type="scientific">Candidatus Fimihabitans intestinipullorum</name>
    <dbReference type="NCBI Taxonomy" id="2840820"/>
    <lineage>
        <taxon>Bacteria</taxon>
        <taxon>Bacillati</taxon>
        <taxon>Mycoplasmatota</taxon>
        <taxon>Mycoplasmatota incertae sedis</taxon>
        <taxon>Candidatus Fimihabitans</taxon>
    </lineage>
</organism>
<evidence type="ECO:0000313" key="3">
    <source>
        <dbReference type="Proteomes" id="UP000824087"/>
    </source>
</evidence>
<dbReference type="InterPro" id="IPR024207">
    <property type="entry name" value="CotJB_dom"/>
</dbReference>
<keyword evidence="2" id="KW-0167">Capsid protein</keyword>
<dbReference type="Proteomes" id="UP000824087">
    <property type="component" value="Unassembled WGS sequence"/>
</dbReference>
<sequence length="153" mass="18420">MNQNIPDFRHFAQANMNVNPFNNMNFNKCMYTPQENPSQLYQAYDGFIRGNMFPDLYNQYKISKPYDIEPMNEQAQLLTYVDALCFARHDIQLYLDNFPNDKAMIQLYNQYREEANRATKQYEEKYGPLWITSDATNAYPWAWNQLPWPWENK</sequence>
<protein>
    <submittedName>
        <fullName evidence="2">Spore coat protein CotJB</fullName>
    </submittedName>
</protein>
<name>A0A9D1HV90_9BACT</name>
<gene>
    <name evidence="2" type="ORF">IAD49_00090</name>
</gene>
<proteinExistence type="predicted"/>